<dbReference type="NCBIfam" id="TIGR01066">
    <property type="entry name" value="rplM_bact"/>
    <property type="match status" value="1"/>
</dbReference>
<dbReference type="GO" id="GO:0006412">
    <property type="term" value="P:translation"/>
    <property type="evidence" value="ECO:0007669"/>
    <property type="project" value="UniProtKB-UniRule"/>
</dbReference>
<dbReference type="PANTHER" id="PTHR11545">
    <property type="entry name" value="RIBOSOMAL PROTEIN L13"/>
    <property type="match status" value="1"/>
</dbReference>
<dbReference type="CDD" id="cd00392">
    <property type="entry name" value="Ribosomal_L13"/>
    <property type="match status" value="1"/>
</dbReference>
<accession>A0A5C5VGZ6</accession>
<dbReference type="GO" id="GO:0003735">
    <property type="term" value="F:structural constituent of ribosome"/>
    <property type="evidence" value="ECO:0007669"/>
    <property type="project" value="InterPro"/>
</dbReference>
<reference evidence="6 7" key="1">
    <citation type="submission" date="2019-02" db="EMBL/GenBank/DDBJ databases">
        <title>Deep-cultivation of Planctomycetes and their phenomic and genomic characterization uncovers novel biology.</title>
        <authorList>
            <person name="Wiegand S."/>
            <person name="Jogler M."/>
            <person name="Boedeker C."/>
            <person name="Pinto D."/>
            <person name="Vollmers J."/>
            <person name="Rivas-Marin E."/>
            <person name="Kohn T."/>
            <person name="Peeters S.H."/>
            <person name="Heuer A."/>
            <person name="Rast P."/>
            <person name="Oberbeckmann S."/>
            <person name="Bunk B."/>
            <person name="Jeske O."/>
            <person name="Meyerdierks A."/>
            <person name="Storesund J.E."/>
            <person name="Kallscheuer N."/>
            <person name="Luecker S."/>
            <person name="Lage O.M."/>
            <person name="Pohl T."/>
            <person name="Merkel B.J."/>
            <person name="Hornburger P."/>
            <person name="Mueller R.-W."/>
            <person name="Bruemmer F."/>
            <person name="Labrenz M."/>
            <person name="Spormann A.M."/>
            <person name="Op Den Camp H."/>
            <person name="Overmann J."/>
            <person name="Amann R."/>
            <person name="Jetten M.S.M."/>
            <person name="Mascher T."/>
            <person name="Medema M.H."/>
            <person name="Devos D.P."/>
            <person name="Kaster A.-K."/>
            <person name="Ovreas L."/>
            <person name="Rohde M."/>
            <person name="Galperin M.Y."/>
            <person name="Jogler C."/>
        </authorList>
    </citation>
    <scope>NUCLEOTIDE SEQUENCE [LARGE SCALE GENOMIC DNA]</scope>
    <source>
        <strain evidence="6 7">KOR34</strain>
    </source>
</reference>
<dbReference type="GO" id="GO:0022625">
    <property type="term" value="C:cytosolic large ribosomal subunit"/>
    <property type="evidence" value="ECO:0007669"/>
    <property type="project" value="TreeGrafter"/>
</dbReference>
<keyword evidence="3 4" id="KW-0687">Ribonucleoprotein</keyword>
<keyword evidence="2 4" id="KW-0689">Ribosomal protein</keyword>
<dbReference type="Proteomes" id="UP000316714">
    <property type="component" value="Unassembled WGS sequence"/>
</dbReference>
<feature type="region of interest" description="Disordered" evidence="5">
    <location>
        <begin position="156"/>
        <end position="185"/>
    </location>
</feature>
<evidence type="ECO:0000256" key="1">
    <source>
        <dbReference type="ARBA" id="ARBA00006227"/>
    </source>
</evidence>
<dbReference type="InterPro" id="IPR005822">
    <property type="entry name" value="Ribosomal_uL13"/>
</dbReference>
<keyword evidence="7" id="KW-1185">Reference proteome</keyword>
<evidence type="ECO:0000256" key="5">
    <source>
        <dbReference type="SAM" id="MobiDB-lite"/>
    </source>
</evidence>
<comment type="function">
    <text evidence="4">This protein is one of the early assembly proteins of the 50S ribosomal subunit, although it is not seen to bind rRNA by itself. It is important during the early stages of 50S assembly.</text>
</comment>
<dbReference type="SUPFAM" id="SSF52161">
    <property type="entry name" value="Ribosomal protein L13"/>
    <property type="match status" value="1"/>
</dbReference>
<sequence>MGRWKGDTLSRPALDKYVLTKTDEPMQKTFMANAGLLDSGEIERKWLLVDAEDQIVGRLASDIAVILMGKHRPTYTPHVDTGDFVVVVNAEKIKFTGKKWEQKEYAWYTGYPRQRTIKAGDRLERKPEMILEEAVRRMLPKNKLASKMLAKLKVYAGPNHPHQAQSPEKVVLGGKGPSRCGKTND</sequence>
<dbReference type="GO" id="GO:0003729">
    <property type="term" value="F:mRNA binding"/>
    <property type="evidence" value="ECO:0007669"/>
    <property type="project" value="TreeGrafter"/>
</dbReference>
<dbReference type="InterPro" id="IPR005823">
    <property type="entry name" value="Ribosomal_uL13_bac-type"/>
</dbReference>
<dbReference type="Gene3D" id="3.90.1180.10">
    <property type="entry name" value="Ribosomal protein L13"/>
    <property type="match status" value="1"/>
</dbReference>
<dbReference type="InterPro" id="IPR036899">
    <property type="entry name" value="Ribosomal_uL13_sf"/>
</dbReference>
<protein>
    <recommendedName>
        <fullName evidence="4">Large ribosomal subunit protein uL13</fullName>
    </recommendedName>
</protein>
<evidence type="ECO:0000313" key="7">
    <source>
        <dbReference type="Proteomes" id="UP000316714"/>
    </source>
</evidence>
<gene>
    <name evidence="4 6" type="primary">rplM</name>
    <name evidence="6" type="ORF">KOR34_21670</name>
</gene>
<dbReference type="HAMAP" id="MF_01366">
    <property type="entry name" value="Ribosomal_uL13"/>
    <property type="match status" value="1"/>
</dbReference>
<dbReference type="Pfam" id="PF00572">
    <property type="entry name" value="Ribosomal_L13"/>
    <property type="match status" value="1"/>
</dbReference>
<dbReference type="AlphaFoldDB" id="A0A5C5VGZ6"/>
<evidence type="ECO:0000313" key="6">
    <source>
        <dbReference type="EMBL" id="TWT37220.1"/>
    </source>
</evidence>
<evidence type="ECO:0000256" key="4">
    <source>
        <dbReference type="HAMAP-Rule" id="MF_01366"/>
    </source>
</evidence>
<evidence type="ECO:0000256" key="2">
    <source>
        <dbReference type="ARBA" id="ARBA00022980"/>
    </source>
</evidence>
<dbReference type="GO" id="GO:0017148">
    <property type="term" value="P:negative regulation of translation"/>
    <property type="evidence" value="ECO:0007669"/>
    <property type="project" value="TreeGrafter"/>
</dbReference>
<organism evidence="6 7">
    <name type="scientific">Posidoniimonas corsicana</name>
    <dbReference type="NCBI Taxonomy" id="1938618"/>
    <lineage>
        <taxon>Bacteria</taxon>
        <taxon>Pseudomonadati</taxon>
        <taxon>Planctomycetota</taxon>
        <taxon>Planctomycetia</taxon>
        <taxon>Pirellulales</taxon>
        <taxon>Lacipirellulaceae</taxon>
        <taxon>Posidoniimonas</taxon>
    </lineage>
</organism>
<evidence type="ECO:0000256" key="3">
    <source>
        <dbReference type="ARBA" id="ARBA00023274"/>
    </source>
</evidence>
<comment type="subunit">
    <text evidence="4">Part of the 50S ribosomal subunit.</text>
</comment>
<comment type="caution">
    <text evidence="6">The sequence shown here is derived from an EMBL/GenBank/DDBJ whole genome shotgun (WGS) entry which is preliminary data.</text>
</comment>
<comment type="similarity">
    <text evidence="1 4">Belongs to the universal ribosomal protein uL13 family.</text>
</comment>
<dbReference type="PANTHER" id="PTHR11545:SF2">
    <property type="entry name" value="LARGE RIBOSOMAL SUBUNIT PROTEIN UL13M"/>
    <property type="match status" value="1"/>
</dbReference>
<name>A0A5C5VGZ6_9BACT</name>
<proteinExistence type="inferred from homology"/>
<dbReference type="EMBL" id="SIHJ01000001">
    <property type="protein sequence ID" value="TWT37220.1"/>
    <property type="molecule type" value="Genomic_DNA"/>
</dbReference>